<evidence type="ECO:0000256" key="5">
    <source>
        <dbReference type="ARBA" id="ARBA00022583"/>
    </source>
</evidence>
<feature type="compositionally biased region" description="Pro residues" evidence="7">
    <location>
        <begin position="176"/>
        <end position="186"/>
    </location>
</feature>
<reference evidence="9 10" key="1">
    <citation type="submission" date="2019-09" db="EMBL/GenBank/DDBJ databases">
        <title>Bird 10,000 Genomes (B10K) Project - Family phase.</title>
        <authorList>
            <person name="Zhang G."/>
        </authorList>
    </citation>
    <scope>NUCLEOTIDE SEQUENCE [LARGE SCALE GENOMIC DNA]</scope>
    <source>
        <strain evidence="9">B10K-DU-001-03</strain>
        <tissue evidence="9">Muscle</tissue>
    </source>
</reference>
<keyword evidence="10" id="KW-1185">Reference proteome</keyword>
<comment type="similarity">
    <text evidence="3">Belongs to the NECAP family.</text>
</comment>
<comment type="function">
    <text evidence="1">Involved in endocytosis.</text>
</comment>
<dbReference type="Gene3D" id="2.30.29.30">
    <property type="entry name" value="Pleckstrin-homology domain (PH domain)/Phosphotyrosine-binding domain (PTB)"/>
    <property type="match status" value="1"/>
</dbReference>
<dbReference type="OrthoDB" id="10265489at2759"/>
<comment type="subcellular location">
    <subcellularLocation>
        <location evidence="2">Cytoplasmic vesicle</location>
        <location evidence="2">Clathrin-coated vesicle membrane</location>
    </subcellularLocation>
</comment>
<dbReference type="FunFam" id="2.30.29.30:FF:000064">
    <property type="entry name" value="Adaptin ear-binding coat-associated protein 1"/>
    <property type="match status" value="1"/>
</dbReference>
<evidence type="ECO:0000256" key="3">
    <source>
        <dbReference type="ARBA" id="ARBA00007736"/>
    </source>
</evidence>
<feature type="non-terminal residue" evidence="9">
    <location>
        <position position="1"/>
    </location>
</feature>
<evidence type="ECO:0000313" key="9">
    <source>
        <dbReference type="EMBL" id="NXF78054.1"/>
    </source>
</evidence>
<gene>
    <name evidence="9" type="primary">Necap2</name>
    <name evidence="9" type="ORF">SCLMEX_R02573</name>
</gene>
<evidence type="ECO:0000256" key="1">
    <source>
        <dbReference type="ARBA" id="ARBA00002550"/>
    </source>
</evidence>
<dbReference type="GO" id="GO:0030125">
    <property type="term" value="C:clathrin vesicle coat"/>
    <property type="evidence" value="ECO:0007669"/>
    <property type="project" value="TreeGrafter"/>
</dbReference>
<evidence type="ECO:0000256" key="7">
    <source>
        <dbReference type="SAM" id="MobiDB-lite"/>
    </source>
</evidence>
<feature type="region of interest" description="Disordered" evidence="7">
    <location>
        <begin position="159"/>
        <end position="239"/>
    </location>
</feature>
<keyword evidence="6" id="KW-0653">Protein transport</keyword>
<evidence type="ECO:0000256" key="6">
    <source>
        <dbReference type="ARBA" id="ARBA00022927"/>
    </source>
</evidence>
<organism evidence="9 10">
    <name type="scientific">Sclerurus mexicanus</name>
    <name type="common">tawny-throated leaftosser</name>
    <dbReference type="NCBI Taxonomy" id="265632"/>
    <lineage>
        <taxon>Eukaryota</taxon>
        <taxon>Metazoa</taxon>
        <taxon>Chordata</taxon>
        <taxon>Craniata</taxon>
        <taxon>Vertebrata</taxon>
        <taxon>Euteleostomi</taxon>
        <taxon>Archelosauria</taxon>
        <taxon>Archosauria</taxon>
        <taxon>Dinosauria</taxon>
        <taxon>Saurischia</taxon>
        <taxon>Theropoda</taxon>
        <taxon>Coelurosauria</taxon>
        <taxon>Aves</taxon>
        <taxon>Neognathae</taxon>
        <taxon>Neoaves</taxon>
        <taxon>Telluraves</taxon>
        <taxon>Australaves</taxon>
        <taxon>Passeriformes</taxon>
        <taxon>Furnariidae</taxon>
        <taxon>Sclerurus</taxon>
    </lineage>
</organism>
<dbReference type="Pfam" id="PF07933">
    <property type="entry name" value="DUF1681"/>
    <property type="match status" value="1"/>
</dbReference>
<comment type="caution">
    <text evidence="9">The sequence shown here is derived from an EMBL/GenBank/DDBJ whole genome shotgun (WGS) entry which is preliminary data.</text>
</comment>
<dbReference type="InterPro" id="IPR012466">
    <property type="entry name" value="NECAP_PHear"/>
</dbReference>
<evidence type="ECO:0000256" key="2">
    <source>
        <dbReference type="ARBA" id="ARBA00004640"/>
    </source>
</evidence>
<feature type="non-terminal residue" evidence="9">
    <location>
        <position position="239"/>
    </location>
</feature>
<dbReference type="PANTHER" id="PTHR12847">
    <property type="entry name" value="ATP-BINDING CASSETTE ABC TRANSPORTER-RELATED"/>
    <property type="match status" value="1"/>
</dbReference>
<dbReference type="GO" id="GO:0015031">
    <property type="term" value="P:protein transport"/>
    <property type="evidence" value="ECO:0007669"/>
    <property type="project" value="UniProtKB-KW"/>
</dbReference>
<evidence type="ECO:0000313" key="10">
    <source>
        <dbReference type="Proteomes" id="UP000588334"/>
    </source>
</evidence>
<keyword evidence="5" id="KW-0254">Endocytosis</keyword>
<protein>
    <submittedName>
        <fullName evidence="9">NECP2 protein</fullName>
    </submittedName>
</protein>
<dbReference type="SUPFAM" id="SSF50729">
    <property type="entry name" value="PH domain-like"/>
    <property type="match status" value="1"/>
</dbReference>
<dbReference type="CDD" id="cd13228">
    <property type="entry name" value="PHear_NECAP"/>
    <property type="match status" value="1"/>
</dbReference>
<evidence type="ECO:0000256" key="4">
    <source>
        <dbReference type="ARBA" id="ARBA00022448"/>
    </source>
</evidence>
<dbReference type="EMBL" id="VWZF01004074">
    <property type="protein sequence ID" value="NXF78054.1"/>
    <property type="molecule type" value="Genomic_DNA"/>
</dbReference>
<name>A0A7K8WH96_9FURN</name>
<dbReference type="GO" id="GO:0006897">
    <property type="term" value="P:endocytosis"/>
    <property type="evidence" value="ECO:0007669"/>
    <property type="project" value="UniProtKB-KW"/>
</dbReference>
<proteinExistence type="inferred from homology"/>
<dbReference type="AlphaFoldDB" id="A0A7K8WH96"/>
<accession>A0A7K8WH96</accession>
<dbReference type="PANTHER" id="PTHR12847:SF16">
    <property type="entry name" value="ADAPTIN EAR-BINDING COAT-ASSOCIATED PROTEIN 2"/>
    <property type="match status" value="1"/>
</dbReference>
<feature type="domain" description="NECAP PHear" evidence="8">
    <location>
        <begin position="4"/>
        <end position="157"/>
    </location>
</feature>
<dbReference type="Proteomes" id="UP000588334">
    <property type="component" value="Unassembled WGS sequence"/>
</dbReference>
<evidence type="ECO:0000259" key="8">
    <source>
        <dbReference type="Pfam" id="PF07933"/>
    </source>
</evidence>
<feature type="compositionally biased region" description="Polar residues" evidence="7">
    <location>
        <begin position="224"/>
        <end position="239"/>
    </location>
</feature>
<dbReference type="InterPro" id="IPR011993">
    <property type="entry name" value="PH-like_dom_sf"/>
</dbReference>
<keyword evidence="4" id="KW-0813">Transport</keyword>
<sequence>EDCEAVLCVKPAVLVYRVPPRASNRGHRAAEWQLERPAWRGRLRVTARGGTAFIRLEEPSSGELFAQAPVEQFPGIAVEGVTDSSRYFVIRVEDEDGRRAFIGIGFVDRGDAFDFMVALQDHFKWVRQQSELARQDTEQGPKLDLGFKEGQTITLNIASVKRKEGAAGSGRARPAAPGPLPPPPGRAAPAERRLPGTPSTELELSWPAPTPAADSWGDFAEASGSPSKQPQGNTGWVQF</sequence>